<evidence type="ECO:0000313" key="8">
    <source>
        <dbReference type="Proteomes" id="UP001172728"/>
    </source>
</evidence>
<dbReference type="Gene3D" id="1.20.1250.20">
    <property type="entry name" value="MFS general substrate transporter like domains"/>
    <property type="match status" value="1"/>
</dbReference>
<protein>
    <submittedName>
        <fullName evidence="7">MFS transporter</fullName>
    </submittedName>
</protein>
<sequence>MSATAPATIASIRRRFVALTALRWLPTGFVVPVTVLLLRERGLDLPTIGLIVALYSAATLVLELPTGGLADVVGRRPVLATAALVAAVSSLTLAFGSGALVLALGYLLGGVARALDSGPLQAWFVDRTHEVDPDAPLRTGLSRAGVAESVALAAGALAGGGLVAISPLPTSGDRLVALSTPFLVAAALSVVHAALVLVWVRDPARTTETPSPGTMRGVGTTIASGLRLARTHPALRRILLLTAAVGAALSGLELLAPPRFAALLGGESAAAGAYAVLVTAGFLGSASGSALAPVVARLTRGPSRAALVGVLGAAVALAAVALPAPLAAAVAFVAFYVLLGIAVPLVEELTHAAATSGQRATVLSLNSMAMQGTAIVTTAGLGVLAGATSSAAALWLPAAVLAVGALARARWPRLS</sequence>
<reference evidence="7" key="1">
    <citation type="submission" date="2023-06" db="EMBL/GenBank/DDBJ databases">
        <title>Sysu t00192.</title>
        <authorList>
            <person name="Gao L."/>
            <person name="Fang B.-Z."/>
            <person name="Li W.-J."/>
        </authorList>
    </citation>
    <scope>NUCLEOTIDE SEQUENCE</scope>
    <source>
        <strain evidence="7">SYSU T00192</strain>
    </source>
</reference>
<evidence type="ECO:0000259" key="6">
    <source>
        <dbReference type="PROSITE" id="PS50850"/>
    </source>
</evidence>
<feature type="transmembrane region" description="Helical" evidence="5">
    <location>
        <begin position="45"/>
        <end position="62"/>
    </location>
</feature>
<dbReference type="PANTHER" id="PTHR23530">
    <property type="entry name" value="TRANSPORT PROTEIN-RELATED"/>
    <property type="match status" value="1"/>
</dbReference>
<evidence type="ECO:0000256" key="4">
    <source>
        <dbReference type="ARBA" id="ARBA00023136"/>
    </source>
</evidence>
<dbReference type="EMBL" id="JAUHPW010000001">
    <property type="protein sequence ID" value="MDN4474509.1"/>
    <property type="molecule type" value="Genomic_DNA"/>
</dbReference>
<comment type="caution">
    <text evidence="7">The sequence shown here is derived from an EMBL/GenBank/DDBJ whole genome shotgun (WGS) entry which is preliminary data.</text>
</comment>
<keyword evidence="4 5" id="KW-0472">Membrane</keyword>
<feature type="domain" description="Major facilitator superfamily (MFS) profile" evidence="6">
    <location>
        <begin position="1"/>
        <end position="415"/>
    </location>
</feature>
<dbReference type="CDD" id="cd06174">
    <property type="entry name" value="MFS"/>
    <property type="match status" value="1"/>
</dbReference>
<keyword evidence="3 5" id="KW-1133">Transmembrane helix</keyword>
<dbReference type="InterPro" id="IPR005829">
    <property type="entry name" value="Sugar_transporter_CS"/>
</dbReference>
<proteinExistence type="predicted"/>
<feature type="transmembrane region" description="Helical" evidence="5">
    <location>
        <begin position="268"/>
        <end position="292"/>
    </location>
</feature>
<name>A0ABT8G5U7_9MICO</name>
<dbReference type="PANTHER" id="PTHR23530:SF1">
    <property type="entry name" value="PERMEASE, MAJOR FACILITATOR SUPERFAMILY-RELATED"/>
    <property type="match status" value="1"/>
</dbReference>
<dbReference type="PROSITE" id="PS50850">
    <property type="entry name" value="MFS"/>
    <property type="match status" value="1"/>
</dbReference>
<organism evidence="7 8">
    <name type="scientific">Demequina litoralis</name>
    <dbReference type="NCBI Taxonomy" id="3051660"/>
    <lineage>
        <taxon>Bacteria</taxon>
        <taxon>Bacillati</taxon>
        <taxon>Actinomycetota</taxon>
        <taxon>Actinomycetes</taxon>
        <taxon>Micrococcales</taxon>
        <taxon>Demequinaceae</taxon>
        <taxon>Demequina</taxon>
    </lineage>
</organism>
<accession>A0ABT8G5U7</accession>
<dbReference type="PROSITE" id="PS00216">
    <property type="entry name" value="SUGAR_TRANSPORT_1"/>
    <property type="match status" value="1"/>
</dbReference>
<feature type="transmembrane region" description="Helical" evidence="5">
    <location>
        <begin position="393"/>
        <end position="411"/>
    </location>
</feature>
<evidence type="ECO:0000256" key="2">
    <source>
        <dbReference type="ARBA" id="ARBA00022692"/>
    </source>
</evidence>
<keyword evidence="2 5" id="KW-0812">Transmembrane</keyword>
<feature type="transmembrane region" description="Helical" evidence="5">
    <location>
        <begin position="82"/>
        <end position="108"/>
    </location>
</feature>
<dbReference type="InterPro" id="IPR036259">
    <property type="entry name" value="MFS_trans_sf"/>
</dbReference>
<feature type="transmembrane region" description="Helical" evidence="5">
    <location>
        <begin position="328"/>
        <end position="346"/>
    </location>
</feature>
<evidence type="ECO:0000313" key="7">
    <source>
        <dbReference type="EMBL" id="MDN4474509.1"/>
    </source>
</evidence>
<gene>
    <name evidence="7" type="ORF">QQX09_01415</name>
</gene>
<feature type="transmembrane region" description="Helical" evidence="5">
    <location>
        <begin position="16"/>
        <end position="38"/>
    </location>
</feature>
<evidence type="ECO:0000256" key="5">
    <source>
        <dbReference type="SAM" id="Phobius"/>
    </source>
</evidence>
<dbReference type="RefSeq" id="WP_301130918.1">
    <property type="nucleotide sequence ID" value="NZ_JAUHPW010000001.1"/>
</dbReference>
<feature type="transmembrane region" description="Helical" evidence="5">
    <location>
        <begin position="238"/>
        <end position="256"/>
    </location>
</feature>
<keyword evidence="8" id="KW-1185">Reference proteome</keyword>
<evidence type="ECO:0000256" key="3">
    <source>
        <dbReference type="ARBA" id="ARBA00022989"/>
    </source>
</evidence>
<dbReference type="Pfam" id="PF07690">
    <property type="entry name" value="MFS_1"/>
    <property type="match status" value="1"/>
</dbReference>
<feature type="transmembrane region" description="Helical" evidence="5">
    <location>
        <begin position="304"/>
        <end position="322"/>
    </location>
</feature>
<evidence type="ECO:0000256" key="1">
    <source>
        <dbReference type="ARBA" id="ARBA00004651"/>
    </source>
</evidence>
<dbReference type="InterPro" id="IPR020846">
    <property type="entry name" value="MFS_dom"/>
</dbReference>
<comment type="subcellular location">
    <subcellularLocation>
        <location evidence="1">Cell membrane</location>
        <topology evidence="1">Multi-pass membrane protein</topology>
    </subcellularLocation>
</comment>
<feature type="transmembrane region" description="Helical" evidence="5">
    <location>
        <begin position="367"/>
        <end position="387"/>
    </location>
</feature>
<dbReference type="InterPro" id="IPR011701">
    <property type="entry name" value="MFS"/>
</dbReference>
<dbReference type="InterPro" id="IPR053160">
    <property type="entry name" value="MFS_DHA3_Transporter"/>
</dbReference>
<dbReference type="SUPFAM" id="SSF103473">
    <property type="entry name" value="MFS general substrate transporter"/>
    <property type="match status" value="1"/>
</dbReference>
<feature type="transmembrane region" description="Helical" evidence="5">
    <location>
        <begin position="175"/>
        <end position="200"/>
    </location>
</feature>
<dbReference type="Proteomes" id="UP001172728">
    <property type="component" value="Unassembled WGS sequence"/>
</dbReference>